<gene>
    <name evidence="5" type="primary">NRPC1_5</name>
    <name evidence="5" type="ORF">CK203_007236</name>
</gene>
<feature type="domain" description="RNA polymerase Rpb1" evidence="4">
    <location>
        <begin position="560"/>
        <end position="582"/>
    </location>
</feature>
<dbReference type="Gene3D" id="6.10.250.2940">
    <property type="match status" value="1"/>
</dbReference>
<evidence type="ECO:0000313" key="5">
    <source>
        <dbReference type="EMBL" id="RVW65941.1"/>
    </source>
</evidence>
<dbReference type="EMBL" id="QGNW01000684">
    <property type="protein sequence ID" value="RVW65941.1"/>
    <property type="molecule type" value="Genomic_DNA"/>
</dbReference>
<dbReference type="GO" id="GO:0000428">
    <property type="term" value="C:DNA-directed RNA polymerase complex"/>
    <property type="evidence" value="ECO:0007669"/>
    <property type="project" value="UniProtKB-KW"/>
</dbReference>
<dbReference type="PANTHER" id="PTHR48446:SF1">
    <property type="entry name" value="DNA-DIRECTED RNA POLYMERASE SUBUNIT BETA' N-TERMINAL SECTION"/>
    <property type="match status" value="1"/>
</dbReference>
<evidence type="ECO:0000259" key="4">
    <source>
        <dbReference type="Pfam" id="PF04998"/>
    </source>
</evidence>
<keyword evidence="2" id="KW-0479">Metal-binding</keyword>
<keyword evidence="5" id="KW-0804">Transcription</keyword>
<dbReference type="PANTHER" id="PTHR48446">
    <property type="entry name" value="DNA-DIRECTED RNA POLYMERASE SUBUNIT BETA' N-TERMINAL SECTION"/>
    <property type="match status" value="1"/>
</dbReference>
<dbReference type="GO" id="GO:0046872">
    <property type="term" value="F:metal ion binding"/>
    <property type="evidence" value="ECO:0007669"/>
    <property type="project" value="UniProtKB-KW"/>
</dbReference>
<protein>
    <recommendedName>
        <fullName evidence="1">DNA-directed RNA polymerase</fullName>
        <ecNumber evidence="1">2.7.7.6</ecNumber>
    </recommendedName>
</protein>
<accession>A0A438G158</accession>
<dbReference type="GO" id="GO:0006351">
    <property type="term" value="P:DNA-templated transcription"/>
    <property type="evidence" value="ECO:0007669"/>
    <property type="project" value="InterPro"/>
</dbReference>
<organism evidence="5 6">
    <name type="scientific">Vitis vinifera</name>
    <name type="common">Grape</name>
    <dbReference type="NCBI Taxonomy" id="29760"/>
    <lineage>
        <taxon>Eukaryota</taxon>
        <taxon>Viridiplantae</taxon>
        <taxon>Streptophyta</taxon>
        <taxon>Embryophyta</taxon>
        <taxon>Tracheophyta</taxon>
        <taxon>Spermatophyta</taxon>
        <taxon>Magnoliopsida</taxon>
        <taxon>eudicotyledons</taxon>
        <taxon>Gunneridae</taxon>
        <taxon>Pentapetalae</taxon>
        <taxon>rosids</taxon>
        <taxon>Vitales</taxon>
        <taxon>Vitaceae</taxon>
        <taxon>Viteae</taxon>
        <taxon>Vitis</taxon>
    </lineage>
</organism>
<dbReference type="AlphaFoldDB" id="A0A438G158"/>
<evidence type="ECO:0000256" key="3">
    <source>
        <dbReference type="ARBA" id="ARBA00022833"/>
    </source>
</evidence>
<reference evidence="5 6" key="1">
    <citation type="journal article" date="2018" name="PLoS Genet.">
        <title>Population sequencing reveals clonal diversity and ancestral inbreeding in the grapevine cultivar Chardonnay.</title>
        <authorList>
            <person name="Roach M.J."/>
            <person name="Johnson D.L."/>
            <person name="Bohlmann J."/>
            <person name="van Vuuren H.J."/>
            <person name="Jones S.J."/>
            <person name="Pretorius I.S."/>
            <person name="Schmidt S.A."/>
            <person name="Borneman A.R."/>
        </authorList>
    </citation>
    <scope>NUCLEOTIDE SEQUENCE [LARGE SCALE GENOMIC DNA]</scope>
    <source>
        <strain evidence="6">cv. Chardonnay</strain>
        <tissue evidence="5">Leaf</tissue>
    </source>
</reference>
<keyword evidence="5" id="KW-0240">DNA-directed RNA polymerase</keyword>
<proteinExistence type="predicted"/>
<keyword evidence="3" id="KW-0862">Zinc</keyword>
<evidence type="ECO:0000256" key="1">
    <source>
        <dbReference type="ARBA" id="ARBA00012418"/>
    </source>
</evidence>
<dbReference type="GO" id="GO:0003677">
    <property type="term" value="F:DNA binding"/>
    <property type="evidence" value="ECO:0007669"/>
    <property type="project" value="InterPro"/>
</dbReference>
<dbReference type="EC" id="2.7.7.6" evidence="1"/>
<dbReference type="GO" id="GO:0003899">
    <property type="term" value="F:DNA-directed RNA polymerase activity"/>
    <property type="evidence" value="ECO:0007669"/>
    <property type="project" value="UniProtKB-EC"/>
</dbReference>
<name>A0A438G158_VITVI</name>
<dbReference type="InterPro" id="IPR015700">
    <property type="entry name" value="RPC1"/>
</dbReference>
<comment type="caution">
    <text evidence="5">The sequence shown here is derived from an EMBL/GenBank/DDBJ whole genome shotgun (WGS) entry which is preliminary data.</text>
</comment>
<dbReference type="SUPFAM" id="SSF64484">
    <property type="entry name" value="beta and beta-prime subunits of DNA dependent RNA-polymerase"/>
    <property type="match status" value="1"/>
</dbReference>
<dbReference type="InterPro" id="IPR007081">
    <property type="entry name" value="RNA_pol_Rpb1_5"/>
</dbReference>
<sequence length="583" mass="66505">MIARCYSVWRWKWELPQFLVISRTVKMVSVGASLGSRYPLECSRGGSLSPAMRRLLEVIEDLELRDFPFQGVQCVLPKLVSDHCPILLDGVGVRRGPTPFRFENMWLKEEGFKDVLRLCWNKEVFGKIEVQEALALNFVNFRDEVESCGSLSLEKKESRREAWENYNLEETGEWRPNLSGPPFERLEALKAEGLEKPIIEEDICNALLDFSRDKASSLDVLIPKKRDVEDLRDFRPIILFEGRRGGRCISEGRQIVDTMLIANETIDSILKSKVGAILCKLDIEKASRSLRQGGERGEEAISGLKVNLDKSELIPIGNVENVEEFASELDCKVESLLSTYLGCCWMHPSSLWQLGMEWRRDSGGQIKVEVDSEKFPVGKWGHLGRRPHLVRWAIVCLDKRKGGLGVKSLSTLNKALLCKWSWLLANKKGALWNQVIRGIYGEEQGRWCSRDVREGERSNGEFLKDIWCGATPLCASFPSLFARADPITTWVKDVWIRRRSWSPCFTRVRWMETKDRTFSTKSFYKVLKPGSSVLFPMKIIWKSCVQPKAKGFVASSFYTGLTATEFFFHTMGGREGLVDTAVY</sequence>
<evidence type="ECO:0000313" key="6">
    <source>
        <dbReference type="Proteomes" id="UP000288805"/>
    </source>
</evidence>
<evidence type="ECO:0000256" key="2">
    <source>
        <dbReference type="ARBA" id="ARBA00022723"/>
    </source>
</evidence>
<dbReference type="Proteomes" id="UP000288805">
    <property type="component" value="Unassembled WGS sequence"/>
</dbReference>
<dbReference type="Pfam" id="PF04998">
    <property type="entry name" value="RNA_pol_Rpb1_5"/>
    <property type="match status" value="1"/>
</dbReference>